<evidence type="ECO:0000313" key="2">
    <source>
        <dbReference type="EMBL" id="GAA4399077.1"/>
    </source>
</evidence>
<dbReference type="InterPro" id="IPR029024">
    <property type="entry name" value="TerB-like"/>
</dbReference>
<accession>A0ABP8K220</accession>
<proteinExistence type="predicted"/>
<gene>
    <name evidence="2" type="ORF">GCM10023187_10420</name>
</gene>
<dbReference type="InterPro" id="IPR007791">
    <property type="entry name" value="DjlA_N"/>
</dbReference>
<evidence type="ECO:0000313" key="3">
    <source>
        <dbReference type="Proteomes" id="UP001500936"/>
    </source>
</evidence>
<organism evidence="2 3">
    <name type="scientific">Nibrella viscosa</name>
    <dbReference type="NCBI Taxonomy" id="1084524"/>
    <lineage>
        <taxon>Bacteria</taxon>
        <taxon>Pseudomonadati</taxon>
        <taxon>Bacteroidota</taxon>
        <taxon>Cytophagia</taxon>
        <taxon>Cytophagales</taxon>
        <taxon>Spirosomataceae</taxon>
        <taxon>Nibrella</taxon>
    </lineage>
</organism>
<feature type="domain" description="Co-chaperone DjlA N-terminal" evidence="1">
    <location>
        <begin position="12"/>
        <end position="112"/>
    </location>
</feature>
<dbReference type="SUPFAM" id="SSF158682">
    <property type="entry name" value="TerB-like"/>
    <property type="match status" value="1"/>
</dbReference>
<name>A0ABP8K220_9BACT</name>
<keyword evidence="3" id="KW-1185">Reference proteome</keyword>
<dbReference type="Gene3D" id="1.10.3680.10">
    <property type="entry name" value="TerB-like"/>
    <property type="match status" value="1"/>
</dbReference>
<dbReference type="EMBL" id="BAABHB010000002">
    <property type="protein sequence ID" value="GAA4399077.1"/>
    <property type="molecule type" value="Genomic_DNA"/>
</dbReference>
<dbReference type="RefSeq" id="WP_345264649.1">
    <property type="nucleotide sequence ID" value="NZ_BAABHB010000002.1"/>
</dbReference>
<evidence type="ECO:0000259" key="1">
    <source>
        <dbReference type="Pfam" id="PF05099"/>
    </source>
</evidence>
<reference evidence="3" key="1">
    <citation type="journal article" date="2019" name="Int. J. Syst. Evol. Microbiol.">
        <title>The Global Catalogue of Microorganisms (GCM) 10K type strain sequencing project: providing services to taxonomists for standard genome sequencing and annotation.</title>
        <authorList>
            <consortium name="The Broad Institute Genomics Platform"/>
            <consortium name="The Broad Institute Genome Sequencing Center for Infectious Disease"/>
            <person name="Wu L."/>
            <person name="Ma J."/>
        </authorList>
    </citation>
    <scope>NUCLEOTIDE SEQUENCE [LARGE SCALE GENOMIC DNA]</scope>
    <source>
        <strain evidence="3">JCM 17925</strain>
    </source>
</reference>
<sequence>MNASNLYFGLGSVLYALTKIDGRLQLEEMQTVKELLAQEPNGDAALYAFLVWAENDESMLEAYNFGMRCLTNQPQSLDETTKKHFVNIMIRVANAHDDISRKEREFIQRFRREIRRL</sequence>
<dbReference type="CDD" id="cd07177">
    <property type="entry name" value="terB_like"/>
    <property type="match status" value="1"/>
</dbReference>
<dbReference type="Proteomes" id="UP001500936">
    <property type="component" value="Unassembled WGS sequence"/>
</dbReference>
<dbReference type="Pfam" id="PF05099">
    <property type="entry name" value="TerB"/>
    <property type="match status" value="1"/>
</dbReference>
<protein>
    <recommendedName>
        <fullName evidence="1">Co-chaperone DjlA N-terminal domain-containing protein</fullName>
    </recommendedName>
</protein>
<comment type="caution">
    <text evidence="2">The sequence shown here is derived from an EMBL/GenBank/DDBJ whole genome shotgun (WGS) entry which is preliminary data.</text>
</comment>